<comment type="caution">
    <text evidence="4">The sequence shown here is derived from an EMBL/GenBank/DDBJ whole genome shotgun (WGS) entry which is preliminary data.</text>
</comment>
<name>A0ABS2PB67_9BACL</name>
<keyword evidence="3" id="KW-0133">Cell shape</keyword>
<keyword evidence="3" id="KW-0961">Cell wall biogenesis/degradation</keyword>
<organism evidence="4 5">
    <name type="scientific">Geomicrobium sediminis</name>
    <dbReference type="NCBI Taxonomy" id="1347788"/>
    <lineage>
        <taxon>Bacteria</taxon>
        <taxon>Bacillati</taxon>
        <taxon>Bacillota</taxon>
        <taxon>Bacilli</taxon>
        <taxon>Bacillales</taxon>
        <taxon>Geomicrobium</taxon>
    </lineage>
</organism>
<keyword evidence="1 3" id="KW-0963">Cytoplasm</keyword>
<keyword evidence="5" id="KW-1185">Reference proteome</keyword>
<accession>A0ABS2PB67</accession>
<dbReference type="RefSeq" id="WP_204696866.1">
    <property type="nucleotide sequence ID" value="NZ_JAFBEC010000004.1"/>
</dbReference>
<evidence type="ECO:0000256" key="2">
    <source>
        <dbReference type="ARBA" id="ARBA00022884"/>
    </source>
</evidence>
<comment type="function">
    <text evidence="3">A probable RNA chaperone. Forms a complex with KhpB which binds to cellular RNA and controls its expression. Plays a role in peptidoglycan (PG) homeostasis and cell length regulation.</text>
</comment>
<keyword evidence="3" id="KW-0143">Chaperone</keyword>
<comment type="similarity">
    <text evidence="3">Belongs to the KhpA RNA-binding protein family.</text>
</comment>
<dbReference type="InterPro" id="IPR009019">
    <property type="entry name" value="KH_sf_prok-type"/>
</dbReference>
<dbReference type="InterPro" id="IPR015946">
    <property type="entry name" value="KH_dom-like_a/b"/>
</dbReference>
<dbReference type="PANTHER" id="PTHR34654">
    <property type="entry name" value="UPF0109 PROTEIN SCO5592"/>
    <property type="match status" value="1"/>
</dbReference>
<evidence type="ECO:0000313" key="4">
    <source>
        <dbReference type="EMBL" id="MBM7632564.1"/>
    </source>
</evidence>
<dbReference type="EMBL" id="JAFBEC010000004">
    <property type="protein sequence ID" value="MBM7632564.1"/>
    <property type="molecule type" value="Genomic_DNA"/>
</dbReference>
<evidence type="ECO:0000313" key="5">
    <source>
        <dbReference type="Proteomes" id="UP000741863"/>
    </source>
</evidence>
<dbReference type="Gene3D" id="3.30.300.20">
    <property type="match status" value="1"/>
</dbReference>
<dbReference type="Pfam" id="PF13083">
    <property type="entry name" value="KH_KhpA-B"/>
    <property type="match status" value="1"/>
</dbReference>
<dbReference type="HAMAP" id="MF_00088">
    <property type="entry name" value="KhpA"/>
    <property type="match status" value="1"/>
</dbReference>
<dbReference type="InterPro" id="IPR020627">
    <property type="entry name" value="KhpA"/>
</dbReference>
<comment type="subunit">
    <text evidence="3">Forms a complex with KhpB.</text>
</comment>
<sequence length="76" mass="8149">MLQTLVLTVAKALVDHPDEVTVEETEHDGTTLLTLSVHKDDVGKVIGKNGKVASSMRSLLAAANRENGKVRLKIAD</sequence>
<gene>
    <name evidence="3" type="primary">khpA</name>
    <name evidence="4" type="ORF">JOD17_001658</name>
</gene>
<evidence type="ECO:0000256" key="1">
    <source>
        <dbReference type="ARBA" id="ARBA00022490"/>
    </source>
</evidence>
<comment type="subcellular location">
    <subcellularLocation>
        <location evidence="3">Cytoplasm</location>
    </subcellularLocation>
</comment>
<protein>
    <recommendedName>
        <fullName evidence="3">RNA-binding protein KhpA</fullName>
    </recommendedName>
    <alternativeName>
        <fullName evidence="3">KH-domain protein A</fullName>
    </alternativeName>
</protein>
<dbReference type="Proteomes" id="UP000741863">
    <property type="component" value="Unassembled WGS sequence"/>
</dbReference>
<dbReference type="CDD" id="cd22533">
    <property type="entry name" value="KH-II_YlqC-like"/>
    <property type="match status" value="1"/>
</dbReference>
<dbReference type="PANTHER" id="PTHR34654:SF1">
    <property type="entry name" value="RNA-BINDING PROTEIN KHPA"/>
    <property type="match status" value="1"/>
</dbReference>
<keyword evidence="2 3" id="KW-0694">RNA-binding</keyword>
<reference evidence="4 5" key="1">
    <citation type="submission" date="2021-01" db="EMBL/GenBank/DDBJ databases">
        <title>Genomic Encyclopedia of Type Strains, Phase IV (KMG-IV): sequencing the most valuable type-strain genomes for metagenomic binning, comparative biology and taxonomic classification.</title>
        <authorList>
            <person name="Goeker M."/>
        </authorList>
    </citation>
    <scope>NUCLEOTIDE SEQUENCE [LARGE SCALE GENOMIC DNA]</scope>
    <source>
        <strain evidence="4 5">DSM 25540</strain>
    </source>
</reference>
<dbReference type="PROSITE" id="PS50084">
    <property type="entry name" value="KH_TYPE_1"/>
    <property type="match status" value="1"/>
</dbReference>
<dbReference type="SUPFAM" id="SSF54814">
    <property type="entry name" value="Prokaryotic type KH domain (KH-domain type II)"/>
    <property type="match status" value="1"/>
</dbReference>
<proteinExistence type="inferred from homology"/>
<evidence type="ECO:0000256" key="3">
    <source>
        <dbReference type="HAMAP-Rule" id="MF_00088"/>
    </source>
</evidence>